<evidence type="ECO:0000313" key="8">
    <source>
        <dbReference type="EMBL" id="MYZ47409.1"/>
    </source>
</evidence>
<dbReference type="OrthoDB" id="9811281at2"/>
<feature type="compositionally biased region" description="Low complexity" evidence="5">
    <location>
        <begin position="31"/>
        <end position="48"/>
    </location>
</feature>
<dbReference type="Proteomes" id="UP000773614">
    <property type="component" value="Unassembled WGS sequence"/>
</dbReference>
<dbReference type="GO" id="GO:0020037">
    <property type="term" value="F:heme binding"/>
    <property type="evidence" value="ECO:0007669"/>
    <property type="project" value="InterPro"/>
</dbReference>
<protein>
    <recommendedName>
        <fullName evidence="7">Cytochrome c domain-containing protein</fullName>
    </recommendedName>
</protein>
<feature type="compositionally biased region" description="Gly residues" evidence="5">
    <location>
        <begin position="20"/>
        <end position="30"/>
    </location>
</feature>
<dbReference type="EMBL" id="SPKJ01000014">
    <property type="protein sequence ID" value="MYZ47409.1"/>
    <property type="molecule type" value="Genomic_DNA"/>
</dbReference>
<feature type="region of interest" description="Disordered" evidence="5">
    <location>
        <begin position="20"/>
        <end position="66"/>
    </location>
</feature>
<dbReference type="GO" id="GO:0009055">
    <property type="term" value="F:electron transfer activity"/>
    <property type="evidence" value="ECO:0007669"/>
    <property type="project" value="InterPro"/>
</dbReference>
<proteinExistence type="predicted"/>
<feature type="signal peptide" evidence="6">
    <location>
        <begin position="1"/>
        <end position="16"/>
    </location>
</feature>
<keyword evidence="1 4" id="KW-0349">Heme</keyword>
<keyword evidence="3 4" id="KW-0408">Iron</keyword>
<evidence type="ECO:0000256" key="4">
    <source>
        <dbReference type="PROSITE-ProRule" id="PRU00433"/>
    </source>
</evidence>
<dbReference type="InterPro" id="IPR036909">
    <property type="entry name" value="Cyt_c-like_dom_sf"/>
</dbReference>
<sequence length="285" mass="30266">MALALSAGLCVSASSAGVLGGSAQGPGGEAAAGSAVAAAESRSAAAPADRPPQPPASESDEPRPAETELGPVFMLTVGGKLYDDLWVVLGTAAPAGRNPAFPKDVEIDARQTWRCVTCHGWDYRGGEGETSRRIPGANFPSLRALDGENPADVAERIRDAHGLFLVGAVPDLAIDLLAGFLTGGQIDEADFFDERGRSLGEPEVGRDIFEGACINCHQLDGRRFLHGEHGDRSSLGWVVRNRPEQALHKIMNGVPGAEMLALRFMDYWQIADLLAYLQVLDPKER</sequence>
<dbReference type="SUPFAM" id="SSF46626">
    <property type="entry name" value="Cytochrome c"/>
    <property type="match status" value="1"/>
</dbReference>
<keyword evidence="6" id="KW-0732">Signal</keyword>
<evidence type="ECO:0000313" key="9">
    <source>
        <dbReference type="Proteomes" id="UP000773614"/>
    </source>
</evidence>
<evidence type="ECO:0000259" key="7">
    <source>
        <dbReference type="PROSITE" id="PS51007"/>
    </source>
</evidence>
<name>A0A964T337_9HYPH</name>
<evidence type="ECO:0000256" key="3">
    <source>
        <dbReference type="ARBA" id="ARBA00023004"/>
    </source>
</evidence>
<keyword evidence="9" id="KW-1185">Reference proteome</keyword>
<feature type="chain" id="PRO_5038112148" description="Cytochrome c domain-containing protein" evidence="6">
    <location>
        <begin position="17"/>
        <end position="285"/>
    </location>
</feature>
<evidence type="ECO:0000256" key="1">
    <source>
        <dbReference type="ARBA" id="ARBA00022617"/>
    </source>
</evidence>
<reference evidence="8" key="1">
    <citation type="submission" date="2019-03" db="EMBL/GenBank/DDBJ databases">
        <title>Afifella sp. nov., isolated from activated sludge.</title>
        <authorList>
            <person name="Li Q."/>
            <person name="Liu Y."/>
        </authorList>
    </citation>
    <scope>NUCLEOTIDE SEQUENCE</scope>
    <source>
        <strain evidence="8">L72</strain>
    </source>
</reference>
<evidence type="ECO:0000256" key="5">
    <source>
        <dbReference type="SAM" id="MobiDB-lite"/>
    </source>
</evidence>
<keyword evidence="2 4" id="KW-0479">Metal-binding</keyword>
<dbReference type="PROSITE" id="PS51007">
    <property type="entry name" value="CYTC"/>
    <property type="match status" value="1"/>
</dbReference>
<accession>A0A964T337</accession>
<dbReference type="GO" id="GO:0046872">
    <property type="term" value="F:metal ion binding"/>
    <property type="evidence" value="ECO:0007669"/>
    <property type="project" value="UniProtKB-KW"/>
</dbReference>
<comment type="caution">
    <text evidence="8">The sequence shown here is derived from an EMBL/GenBank/DDBJ whole genome shotgun (WGS) entry which is preliminary data.</text>
</comment>
<organism evidence="8 9">
    <name type="scientific">Propylenella binzhouense</name>
    <dbReference type="NCBI Taxonomy" id="2555902"/>
    <lineage>
        <taxon>Bacteria</taxon>
        <taxon>Pseudomonadati</taxon>
        <taxon>Pseudomonadota</taxon>
        <taxon>Alphaproteobacteria</taxon>
        <taxon>Hyphomicrobiales</taxon>
        <taxon>Propylenellaceae</taxon>
        <taxon>Propylenella</taxon>
    </lineage>
</organism>
<dbReference type="Gene3D" id="1.10.760.10">
    <property type="entry name" value="Cytochrome c-like domain"/>
    <property type="match status" value="1"/>
</dbReference>
<dbReference type="InterPro" id="IPR009056">
    <property type="entry name" value="Cyt_c-like_dom"/>
</dbReference>
<dbReference type="AlphaFoldDB" id="A0A964T337"/>
<gene>
    <name evidence="8" type="ORF">E4O86_06755</name>
</gene>
<evidence type="ECO:0000256" key="2">
    <source>
        <dbReference type="ARBA" id="ARBA00022723"/>
    </source>
</evidence>
<feature type="domain" description="Cytochrome c" evidence="7">
    <location>
        <begin position="200"/>
        <end position="281"/>
    </location>
</feature>
<evidence type="ECO:0000256" key="6">
    <source>
        <dbReference type="SAM" id="SignalP"/>
    </source>
</evidence>